<keyword evidence="4" id="KW-1185">Reference proteome</keyword>
<dbReference type="EMBL" id="KZ857399">
    <property type="protein sequence ID" value="RDX50582.1"/>
    <property type="molecule type" value="Genomic_DNA"/>
</dbReference>
<protein>
    <submittedName>
        <fullName evidence="3">Uncharacterized protein</fullName>
    </submittedName>
</protein>
<feature type="chain" id="PRO_5016804011" evidence="2">
    <location>
        <begin position="27"/>
        <end position="305"/>
    </location>
</feature>
<reference evidence="3 4" key="1">
    <citation type="journal article" date="2018" name="Biotechnol. Biofuels">
        <title>Integrative visual omics of the white-rot fungus Polyporus brumalis exposes the biotechnological potential of its oxidative enzymes for delignifying raw plant biomass.</title>
        <authorList>
            <person name="Miyauchi S."/>
            <person name="Rancon A."/>
            <person name="Drula E."/>
            <person name="Hage H."/>
            <person name="Chaduli D."/>
            <person name="Favel A."/>
            <person name="Grisel S."/>
            <person name="Henrissat B."/>
            <person name="Herpoel-Gimbert I."/>
            <person name="Ruiz-Duenas F.J."/>
            <person name="Chevret D."/>
            <person name="Hainaut M."/>
            <person name="Lin J."/>
            <person name="Wang M."/>
            <person name="Pangilinan J."/>
            <person name="Lipzen A."/>
            <person name="Lesage-Meessen L."/>
            <person name="Navarro D."/>
            <person name="Riley R."/>
            <person name="Grigoriev I.V."/>
            <person name="Zhou S."/>
            <person name="Raouche S."/>
            <person name="Rosso M.N."/>
        </authorList>
    </citation>
    <scope>NUCLEOTIDE SEQUENCE [LARGE SCALE GENOMIC DNA]</scope>
    <source>
        <strain evidence="3 4">BRFM 1820</strain>
    </source>
</reference>
<feature type="compositionally biased region" description="Polar residues" evidence="1">
    <location>
        <begin position="63"/>
        <end position="78"/>
    </location>
</feature>
<proteinExistence type="predicted"/>
<feature type="region of interest" description="Disordered" evidence="1">
    <location>
        <begin position="33"/>
        <end position="87"/>
    </location>
</feature>
<dbReference type="AlphaFoldDB" id="A0A371DDN9"/>
<accession>A0A371DDN9</accession>
<evidence type="ECO:0000256" key="2">
    <source>
        <dbReference type="SAM" id="SignalP"/>
    </source>
</evidence>
<keyword evidence="2" id="KW-0732">Signal</keyword>
<gene>
    <name evidence="3" type="ORF">OH76DRAFT_459063</name>
</gene>
<feature type="compositionally biased region" description="Polar residues" evidence="1">
    <location>
        <begin position="284"/>
        <end position="293"/>
    </location>
</feature>
<organism evidence="3 4">
    <name type="scientific">Lentinus brumalis</name>
    <dbReference type="NCBI Taxonomy" id="2498619"/>
    <lineage>
        <taxon>Eukaryota</taxon>
        <taxon>Fungi</taxon>
        <taxon>Dikarya</taxon>
        <taxon>Basidiomycota</taxon>
        <taxon>Agaricomycotina</taxon>
        <taxon>Agaricomycetes</taxon>
        <taxon>Polyporales</taxon>
        <taxon>Polyporaceae</taxon>
        <taxon>Lentinus</taxon>
    </lineage>
</organism>
<evidence type="ECO:0000313" key="3">
    <source>
        <dbReference type="EMBL" id="RDX50582.1"/>
    </source>
</evidence>
<dbReference type="Proteomes" id="UP000256964">
    <property type="component" value="Unassembled WGS sequence"/>
</dbReference>
<evidence type="ECO:0000256" key="1">
    <source>
        <dbReference type="SAM" id="MobiDB-lite"/>
    </source>
</evidence>
<name>A0A371DDN9_9APHY</name>
<feature type="signal peptide" evidence="2">
    <location>
        <begin position="1"/>
        <end position="26"/>
    </location>
</feature>
<sequence length="305" mass="31967">MVPNLRQASTRSIALMLMLPITSVAPRAIHSFVEEGPSGATGPATGDTSPGTQRGCEPACAPSESNTDLHYPPTTNDNALPVGAASRIPSHSTGVRRAMEQLSDMAQYFLTEYSPDHADVNFAFALPDGDCIAQLSYISENGGQAIHISLILQDDDASVSDSGPALVVGSPGTREVTAYPGTTMNALSSLGVTSASLTSVPLTGAIELTSISQPTTVSQSHVALAGRMVLTSPACIDASSRRPRLCAASFASTSRRWRSPSALDTAGTRCCSPECRGHRDSRASSHALSSRQSPARRHTTLFRSR</sequence>
<dbReference type="OrthoDB" id="10596784at2759"/>
<feature type="region of interest" description="Disordered" evidence="1">
    <location>
        <begin position="274"/>
        <end position="305"/>
    </location>
</feature>
<feature type="compositionally biased region" description="Basic residues" evidence="1">
    <location>
        <begin position="294"/>
        <end position="305"/>
    </location>
</feature>
<evidence type="ECO:0000313" key="4">
    <source>
        <dbReference type="Proteomes" id="UP000256964"/>
    </source>
</evidence>